<gene>
    <name evidence="3" type="ORF">BCR37DRAFT_143408</name>
</gene>
<dbReference type="Proteomes" id="UP000193685">
    <property type="component" value="Unassembled WGS sequence"/>
</dbReference>
<feature type="signal peptide" evidence="2">
    <location>
        <begin position="1"/>
        <end position="15"/>
    </location>
</feature>
<evidence type="ECO:0000313" key="4">
    <source>
        <dbReference type="Proteomes" id="UP000193685"/>
    </source>
</evidence>
<evidence type="ECO:0000313" key="3">
    <source>
        <dbReference type="EMBL" id="ORY87090.1"/>
    </source>
</evidence>
<keyword evidence="2" id="KW-0732">Signal</keyword>
<sequence length="117" mass="12918">MGALAALAMLRAAEARDCSILLVVSGLSSLQLQLSQLSQLLFSYTHFCTRQQSSADHVSPLKHPRMERSRPRHPLLPARPSATHPVLIARRSCGVCHTLWRTRLLPLRRGTAAEGTD</sequence>
<feature type="region of interest" description="Disordered" evidence="1">
    <location>
        <begin position="55"/>
        <end position="80"/>
    </location>
</feature>
<keyword evidence="4" id="KW-1185">Reference proteome</keyword>
<name>A0A1Y2FSW6_PROLT</name>
<dbReference type="AlphaFoldDB" id="A0A1Y2FSW6"/>
<feature type="chain" id="PRO_5012169303" description="Secreted protein" evidence="2">
    <location>
        <begin position="16"/>
        <end position="117"/>
    </location>
</feature>
<reference evidence="3 4" key="1">
    <citation type="submission" date="2016-07" db="EMBL/GenBank/DDBJ databases">
        <title>Pervasive Adenine N6-methylation of Active Genes in Fungi.</title>
        <authorList>
            <consortium name="DOE Joint Genome Institute"/>
            <person name="Mondo S.J."/>
            <person name="Dannebaum R.O."/>
            <person name="Kuo R.C."/>
            <person name="Labutti K."/>
            <person name="Haridas S."/>
            <person name="Kuo A."/>
            <person name="Salamov A."/>
            <person name="Ahrendt S.R."/>
            <person name="Lipzen A."/>
            <person name="Sullivan W."/>
            <person name="Andreopoulos W.B."/>
            <person name="Clum A."/>
            <person name="Lindquist E."/>
            <person name="Daum C."/>
            <person name="Ramamoorthy G.K."/>
            <person name="Gryganskyi A."/>
            <person name="Culley D."/>
            <person name="Magnuson J.K."/>
            <person name="James T.Y."/>
            <person name="O'Malley M.A."/>
            <person name="Stajich J.E."/>
            <person name="Spatafora J.W."/>
            <person name="Visel A."/>
            <person name="Grigoriev I.V."/>
        </authorList>
    </citation>
    <scope>NUCLEOTIDE SEQUENCE [LARGE SCALE GENOMIC DNA]</scope>
    <source>
        <strain evidence="3 4">12-1054</strain>
    </source>
</reference>
<proteinExistence type="predicted"/>
<protein>
    <recommendedName>
        <fullName evidence="5">Secreted protein</fullName>
    </recommendedName>
</protein>
<comment type="caution">
    <text evidence="3">The sequence shown here is derived from an EMBL/GenBank/DDBJ whole genome shotgun (WGS) entry which is preliminary data.</text>
</comment>
<dbReference type="GeneID" id="63782678"/>
<dbReference type="EMBL" id="MCFI01000002">
    <property type="protein sequence ID" value="ORY87090.1"/>
    <property type="molecule type" value="Genomic_DNA"/>
</dbReference>
<evidence type="ECO:0000256" key="1">
    <source>
        <dbReference type="SAM" id="MobiDB-lite"/>
    </source>
</evidence>
<evidence type="ECO:0000256" key="2">
    <source>
        <dbReference type="SAM" id="SignalP"/>
    </source>
</evidence>
<organism evidence="3 4">
    <name type="scientific">Protomyces lactucae-debilis</name>
    <dbReference type="NCBI Taxonomy" id="2754530"/>
    <lineage>
        <taxon>Eukaryota</taxon>
        <taxon>Fungi</taxon>
        <taxon>Dikarya</taxon>
        <taxon>Ascomycota</taxon>
        <taxon>Taphrinomycotina</taxon>
        <taxon>Taphrinomycetes</taxon>
        <taxon>Taphrinales</taxon>
        <taxon>Protomycetaceae</taxon>
        <taxon>Protomyces</taxon>
    </lineage>
</organism>
<evidence type="ECO:0008006" key="5">
    <source>
        <dbReference type="Google" id="ProtNLM"/>
    </source>
</evidence>
<dbReference type="RefSeq" id="XP_040727946.1">
    <property type="nucleotide sequence ID" value="XM_040866079.1"/>
</dbReference>
<accession>A0A1Y2FSW6</accession>